<evidence type="ECO:0000313" key="2">
    <source>
        <dbReference type="EMBL" id="ADJ39994.1"/>
    </source>
</evidence>
<dbReference type="RefSeq" id="NP_049886.1">
    <property type="nucleotide sequence ID" value="NC_000866.4"/>
</dbReference>
<accession>A0A023ZXL2</accession>
<reference evidence="6 7" key="2">
    <citation type="journal article" date="2015" name="MBio">
        <title>Covalent Modification of Bacteriophage T4 DNA Inhibits CRISPR-Cas9.</title>
        <authorList>
            <person name="Bryson A.L."/>
            <person name="Hwang Y."/>
            <person name="Sherrill-Mix S."/>
            <person name="Wu G.D."/>
            <person name="Lewis J.D."/>
            <person name="Black L."/>
            <person name="Clark T.A."/>
            <person name="Bushman F.D."/>
        </authorList>
    </citation>
    <scope>NUCLEOTIDE SEQUENCE [LARGE SCALE GENOMIC DNA]</scope>
    <source>
        <strain evidence="4">147</strain>
        <strain evidence="3">Wild</strain>
    </source>
</reference>
<keyword evidence="1" id="KW-1133">Transmembrane helix</keyword>
<proteinExistence type="predicted"/>
<name>A0A023ZXL2_BPT4</name>
<accession>D9IEV8</accession>
<dbReference type="GeneID" id="1258756"/>
<organism evidence="4 6">
    <name type="scientific">Enterobacteria phage T4</name>
    <name type="common">Bacteriophage T4</name>
    <dbReference type="NCBI Taxonomy" id="10665"/>
    <lineage>
        <taxon>Viruses</taxon>
        <taxon>Duplodnaviria</taxon>
        <taxon>Heunggongvirae</taxon>
        <taxon>Uroviricota</taxon>
        <taxon>Caudoviricetes</taxon>
        <taxon>Pantevenvirales</taxon>
        <taxon>Straboviridae</taxon>
        <taxon>Tevenvirinae</taxon>
        <taxon>Tequatrovirus</taxon>
    </lineage>
</organism>
<keyword evidence="1" id="KW-0472">Membrane</keyword>
<evidence type="ECO:0000313" key="7">
    <source>
        <dbReference type="Proteomes" id="UP000185271"/>
    </source>
</evidence>
<protein>
    <submittedName>
        <fullName evidence="2">Predicted outer membrane protein</fullName>
    </submittedName>
</protein>
<evidence type="ECO:0000313" key="3">
    <source>
        <dbReference type="EMBL" id="AHY83702.1"/>
    </source>
</evidence>
<evidence type="ECO:0000313" key="6">
    <source>
        <dbReference type="Proteomes" id="UP000185270"/>
    </source>
</evidence>
<evidence type="ECO:0000313" key="5">
    <source>
        <dbReference type="Proteomes" id="UP000001092"/>
    </source>
</evidence>
<gene>
    <name evidence="2" type="primary">ndd.6</name>
    <name evidence="4" type="ORF">T4147_275</name>
    <name evidence="2" type="ORF">T4Tp277</name>
    <name evidence="3" type="ORF">T4wild_275</name>
</gene>
<dbReference type="Proteomes" id="UP000001092">
    <property type="component" value="Segment"/>
</dbReference>
<evidence type="ECO:0000256" key="1">
    <source>
        <dbReference type="SAM" id="Phobius"/>
    </source>
</evidence>
<organismHost>
    <name type="scientific">Escherichia coli</name>
    <dbReference type="NCBI Taxonomy" id="562"/>
</organismHost>
<keyword evidence="1" id="KW-0812">Transmembrane</keyword>
<feature type="transmembrane region" description="Helical" evidence="1">
    <location>
        <begin position="6"/>
        <end position="25"/>
    </location>
</feature>
<dbReference type="EMBL" id="KJ477684">
    <property type="protein sequence ID" value="AHY83702.1"/>
    <property type="molecule type" value="Genomic_DNA"/>
</dbReference>
<reference evidence="2 5" key="1">
    <citation type="journal article" date="2010" name="Virol. J.">
        <title>Genomes of the T4-related bacteriophages as windows on microbial genome evolution.</title>
        <authorList>
            <person name="Petrov V.M."/>
            <person name="Ratnayaka S."/>
            <person name="Nolan J.M."/>
            <person name="Miller E.S."/>
            <person name="Karam J.D."/>
        </authorList>
    </citation>
    <scope>NUCLEOTIDE SEQUENCE [LARGE SCALE GENOMIC DNA]</scope>
    <source>
        <strain evidence="5">T4T</strain>
    </source>
</reference>
<dbReference type="Proteomes" id="UP000185271">
    <property type="component" value="Genome"/>
</dbReference>
<dbReference type="EMBL" id="KJ477685">
    <property type="protein sequence ID" value="AHY83890.1"/>
    <property type="molecule type" value="Genomic_DNA"/>
</dbReference>
<sequence>MSSLWWCFVWLISIPVICLTFTFVMRLL</sequence>
<dbReference type="EMBL" id="HM137666">
    <property type="protein sequence ID" value="ADJ39994.1"/>
    <property type="molecule type" value="Genomic_DNA"/>
</dbReference>
<evidence type="ECO:0000313" key="4">
    <source>
        <dbReference type="EMBL" id="AHY83890.1"/>
    </source>
</evidence>
<dbReference type="Proteomes" id="UP000185270">
    <property type="component" value="Segment"/>
</dbReference>
<dbReference type="KEGG" id="vg:1258756"/>